<dbReference type="Gene3D" id="2.170.200.10">
    <property type="entry name" value="Papillomavirus E2 early protein domain"/>
    <property type="match status" value="1"/>
</dbReference>
<evidence type="ECO:0000313" key="17">
    <source>
        <dbReference type="Proteomes" id="UP000159556"/>
    </source>
</evidence>
<comment type="PTM">
    <text evidence="12">Phosphorylated.</text>
</comment>
<keyword evidence="9 12" id="KW-0238">DNA-binding</keyword>
<organism evidence="16 17">
    <name type="scientific">Bos taurus papillomavirus 13</name>
    <dbReference type="NCBI Taxonomy" id="1887213"/>
    <lineage>
        <taxon>Viruses</taxon>
        <taxon>Monodnaviria</taxon>
        <taxon>Shotokuvirae</taxon>
        <taxon>Cossaviricota</taxon>
        <taxon>Papovaviricetes</taxon>
        <taxon>Zurhausenvirales</taxon>
        <taxon>Papillomaviridae</taxon>
        <taxon>Firstpapillomavirinae</taxon>
        <taxon>Deltapapillomavirus</taxon>
        <taxon>Bovine papillomavirus type 1</taxon>
    </lineage>
</organism>
<dbReference type="GO" id="GO:0006275">
    <property type="term" value="P:regulation of DNA replication"/>
    <property type="evidence" value="ECO:0007669"/>
    <property type="project" value="UniProtKB-UniRule"/>
</dbReference>
<evidence type="ECO:0000256" key="10">
    <source>
        <dbReference type="ARBA" id="ARBA00023159"/>
    </source>
</evidence>
<dbReference type="InterPro" id="IPR001866">
    <property type="entry name" value="PPV_E2_N"/>
</dbReference>
<dbReference type="GO" id="GO:0000166">
    <property type="term" value="F:nucleotide binding"/>
    <property type="evidence" value="ECO:0007669"/>
    <property type="project" value="UniProtKB-UniRule"/>
</dbReference>
<dbReference type="InterPro" id="IPR012677">
    <property type="entry name" value="Nucleotide-bd_a/b_plait_sf"/>
</dbReference>
<keyword evidence="11 12" id="KW-0804">Transcription</keyword>
<evidence type="ECO:0000256" key="2">
    <source>
        <dbReference type="ARBA" id="ARBA00007794"/>
    </source>
</evidence>
<evidence type="ECO:0000256" key="4">
    <source>
        <dbReference type="ARBA" id="ARBA00022518"/>
    </source>
</evidence>
<comment type="similarity">
    <text evidence="2">Belongs to the papillomaviridae E8^E2C protein family.</text>
</comment>
<evidence type="ECO:0000256" key="9">
    <source>
        <dbReference type="ARBA" id="ARBA00023125"/>
    </source>
</evidence>
<dbReference type="InterPro" id="IPR033668">
    <property type="entry name" value="Reg_prot_E2"/>
</dbReference>
<feature type="compositionally biased region" description="Low complexity" evidence="13">
    <location>
        <begin position="267"/>
        <end position="277"/>
    </location>
</feature>
<dbReference type="Proteomes" id="UP000159556">
    <property type="component" value="Genome"/>
</dbReference>
<evidence type="ECO:0000256" key="7">
    <source>
        <dbReference type="ARBA" id="ARBA00022705"/>
    </source>
</evidence>
<evidence type="ECO:0000256" key="1">
    <source>
        <dbReference type="ARBA" id="ARBA00004147"/>
    </source>
</evidence>
<dbReference type="GO" id="GO:0006260">
    <property type="term" value="P:DNA replication"/>
    <property type="evidence" value="ECO:0007669"/>
    <property type="project" value="UniProtKB-KW"/>
</dbReference>
<dbReference type="InterPro" id="IPR042503">
    <property type="entry name" value="Regulatory_protein_E2_N_1"/>
</dbReference>
<dbReference type="HAMAP" id="MF_04001">
    <property type="entry name" value="PPV_E2"/>
    <property type="match status" value="1"/>
</dbReference>
<feature type="region of interest" description="Disordered" evidence="13">
    <location>
        <begin position="198"/>
        <end position="239"/>
    </location>
</feature>
<keyword evidence="4 12" id="KW-0244">Early protein</keyword>
<evidence type="ECO:0000256" key="5">
    <source>
        <dbReference type="ARBA" id="ARBA00022553"/>
    </source>
</evidence>
<feature type="domain" description="Papillomavirus E2 N-terminal" evidence="14">
    <location>
        <begin position="1"/>
        <end position="196"/>
    </location>
</feature>
<dbReference type="GO" id="GO:0003700">
    <property type="term" value="F:DNA-binding transcription factor activity"/>
    <property type="evidence" value="ECO:0007669"/>
    <property type="project" value="UniProtKB-UniRule"/>
</dbReference>
<keyword evidence="6 12" id="KW-1048">Host nucleus</keyword>
<gene>
    <name evidence="12 16" type="primary">E2</name>
</gene>
<keyword evidence="10 12" id="KW-0010">Activator</keyword>
<dbReference type="SUPFAM" id="SSF51332">
    <property type="entry name" value="E2 regulatory, transactivation domain"/>
    <property type="match status" value="1"/>
</dbReference>
<sequence>METACERLHVAQETQMQLIEKSSDKLQDHILYWTAVRTENTLLYAARKKGVTVLGHCRVPHSVVCQERAKQAIEMQLSLQELSKTEFGNEPWSLLDTSWDRYMPEPKRCFKKGARVVEVEFDGNASNTNWYTVYSKLYMRTEDGWQLAKAGADGTGLYYCTMAGAGRIYYSRFGEEAARFSTTGHYSVRDQDRVYAGVSSTSSDFRDRPDGVWVASEGPEGDPAGKEAEPAQPVSSLLGSPACGPIRAGLGWVRDGPRPHPYHFPASSGGSLLRSSSTPVQGSVPVDLAPRQEEEENQSPDSTEEEPLSVPRRTSDAEGFHLLKAGQSCFALISGTANQVKCYRFRVKKNHRHRYENCTTTWFTVADNGAERQGQAQILITFGSPGQRQDFLKHVPLPPGMNISGFTASLDF</sequence>
<feature type="region of interest" description="DNA-binding domain" evidence="12">
    <location>
        <begin position="327"/>
        <end position="412"/>
    </location>
</feature>
<evidence type="ECO:0000256" key="12">
    <source>
        <dbReference type="HAMAP-Rule" id="MF_04001"/>
    </source>
</evidence>
<dbReference type="SUPFAM" id="SSF54957">
    <property type="entry name" value="Viral DNA-binding domain"/>
    <property type="match status" value="1"/>
</dbReference>
<feature type="compositionally biased region" description="Acidic residues" evidence="13">
    <location>
        <begin position="293"/>
        <end position="307"/>
    </location>
</feature>
<evidence type="ECO:0000256" key="6">
    <source>
        <dbReference type="ARBA" id="ARBA00022562"/>
    </source>
</evidence>
<dbReference type="GO" id="GO:0042025">
    <property type="term" value="C:host cell nucleus"/>
    <property type="evidence" value="ECO:0007669"/>
    <property type="project" value="UniProtKB-SubCell"/>
</dbReference>
<keyword evidence="7 12" id="KW-0235">DNA replication</keyword>
<evidence type="ECO:0000259" key="15">
    <source>
        <dbReference type="Pfam" id="PF00511"/>
    </source>
</evidence>
<dbReference type="InterPro" id="IPR035975">
    <property type="entry name" value="E2/EBNA1_C_sf"/>
</dbReference>
<dbReference type="InterPro" id="IPR000427">
    <property type="entry name" value="Papillomavirus_E2_C"/>
</dbReference>
<dbReference type="EMBL" id="KM258443">
    <property type="protein sequence ID" value="AIN81127.1"/>
    <property type="molecule type" value="Genomic_DNA"/>
</dbReference>
<evidence type="ECO:0000259" key="14">
    <source>
        <dbReference type="Pfam" id="PF00508"/>
    </source>
</evidence>
<dbReference type="Gene3D" id="3.30.70.330">
    <property type="match status" value="1"/>
</dbReference>
<comment type="subcellular location">
    <subcellularLocation>
        <location evidence="1 12">Host nucleus</location>
    </subcellularLocation>
</comment>
<keyword evidence="3 12" id="KW-0678">Repressor</keyword>
<keyword evidence="8 12" id="KW-0805">Transcription regulation</keyword>
<feature type="region of interest" description="Disordered" evidence="13">
    <location>
        <begin position="261"/>
        <end position="314"/>
    </location>
</feature>
<dbReference type="GO" id="GO:0003677">
    <property type="term" value="F:DNA binding"/>
    <property type="evidence" value="ECO:0007669"/>
    <property type="project" value="UniProtKB-UniRule"/>
</dbReference>
<dbReference type="Pfam" id="PF00511">
    <property type="entry name" value="PPV_E2_C"/>
    <property type="match status" value="1"/>
</dbReference>
<reference evidence="16 17" key="1">
    <citation type="submission" date="2014-10" db="EMBL/GenBank/DDBJ databases">
        <authorList>
            <person name="Pang F."/>
            <person name="Cheng Y."/>
            <person name="Shi Q.Y."/>
            <person name="Zhao T.J."/>
            <person name="Zhao J.G."/>
            <person name="Zhou H.L."/>
            <person name="Man C."/>
            <person name="Du L."/>
            <person name="Jia X.X."/>
            <person name="Zhu H.P."/>
            <person name="Xu K.L."/>
            <person name="Guo S.Y."/>
            <person name="Rong H."/>
            <person name="Wang F.Y."/>
        </authorList>
    </citation>
    <scope>NUCLEOTIDE SEQUENCE [LARGE SCALE GENOMIC DNA]</scope>
    <source>
        <strain evidence="16">Hainan</strain>
    </source>
</reference>
<proteinExistence type="inferred from homology"/>
<evidence type="ECO:0000256" key="8">
    <source>
        <dbReference type="ARBA" id="ARBA00023015"/>
    </source>
</evidence>
<evidence type="ECO:0000256" key="11">
    <source>
        <dbReference type="ARBA" id="ARBA00023163"/>
    </source>
</evidence>
<comment type="subunit">
    <text evidence="12">Binds DNA as homodimer. Interacts with protein E1; this interaction greatly increases E1 DNA-binding activity. Interacts with protein L1; this interaction enhances E2-dependent replication and transcription activation. Interacts with protein L2; this interaction inhibits E2 transcriptional activity but not DNA replication function E2. Interacts with protein E7; this interaction inhibits E7 oncogenic activity. Interacts with host TAF1; this interaction modulates E2-dependent transcriptional regulation. Interacts with host BRD4; this interaction mediates E2 transcriptional activation function. Additionally, the interaction with host BRD4 on mitotic chromosomes mediates tethering of the viral genome. Interacts with host TOPBP1; this interaction is required for optimal viral DNA replication.</text>
</comment>
<dbReference type="GO" id="GO:0006351">
    <property type="term" value="P:DNA-templated transcription"/>
    <property type="evidence" value="ECO:0007669"/>
    <property type="project" value="UniProtKB-UniRule"/>
</dbReference>
<dbReference type="InterPro" id="IPR042504">
    <property type="entry name" value="Regulatory_protein_E2_N_2"/>
</dbReference>
<name>A0A088QCZ5_BPV1</name>
<dbReference type="Pfam" id="PF00508">
    <property type="entry name" value="PPV_E2_N"/>
    <property type="match status" value="1"/>
</dbReference>
<comment type="similarity">
    <text evidence="12">Belongs to the papillomaviridae E2 protein family.</text>
</comment>
<accession>A0A088QCZ5</accession>
<feature type="domain" description="Papillomavirus E2 C-terminal" evidence="15">
    <location>
        <begin position="332"/>
        <end position="404"/>
    </location>
</feature>
<comment type="function">
    <text evidence="12">Plays a role in the initiation of viral DNA replication. A dimer of E2 interacts with a dimer of E1 in order to improve specificity of E1 DNA binding activity. Once the complex recognizes and binds DNA at specific sites, the E2 dimer is removed from DNA. E2 also regulates viral transcription through binding to the E2RE response element (5'-ACCNNNNNNGGT-3') present in multiple copies in the regulatory regions of the viral genome. Activates or represses transcription depending on E2RE's position with regards to proximal promoter elements including the TATA-box. Repression occurs by sterically hindering the assembly of the transcription initiation complex.</text>
</comment>
<keyword evidence="5 12" id="KW-0597">Phosphoprotein</keyword>
<evidence type="ECO:0000313" key="16">
    <source>
        <dbReference type="EMBL" id="AIN81127.1"/>
    </source>
</evidence>
<dbReference type="Gene3D" id="1.10.287.30">
    <property type="entry name" value="E2 (early) protein, N terminal domain, subdomain 1"/>
    <property type="match status" value="1"/>
</dbReference>
<evidence type="ECO:0000256" key="3">
    <source>
        <dbReference type="ARBA" id="ARBA00022491"/>
    </source>
</evidence>
<dbReference type="InterPro" id="IPR036050">
    <property type="entry name" value="Regulatory_protein_E2_N"/>
</dbReference>
<comment type="caution">
    <text evidence="12">Lacks conserved residue(s) required for the propagation of feature annotation.</text>
</comment>
<evidence type="ECO:0000256" key="13">
    <source>
        <dbReference type="SAM" id="MobiDB-lite"/>
    </source>
</evidence>
<dbReference type="GO" id="GO:0039693">
    <property type="term" value="P:viral DNA genome replication"/>
    <property type="evidence" value="ECO:0007669"/>
    <property type="project" value="UniProtKB-UniRule"/>
</dbReference>
<protein>
    <recommendedName>
        <fullName evidence="12">Regulatory protein E2</fullName>
    </recommendedName>
</protein>